<feature type="repeat" description="NHL" evidence="2">
    <location>
        <begin position="90"/>
        <end position="120"/>
    </location>
</feature>
<evidence type="ECO:0000256" key="1">
    <source>
        <dbReference type="ARBA" id="ARBA00022737"/>
    </source>
</evidence>
<organism evidence="4 5">
    <name type="scientific">Adineta steineri</name>
    <dbReference type="NCBI Taxonomy" id="433720"/>
    <lineage>
        <taxon>Eukaryota</taxon>
        <taxon>Metazoa</taxon>
        <taxon>Spiralia</taxon>
        <taxon>Gnathifera</taxon>
        <taxon>Rotifera</taxon>
        <taxon>Eurotatoria</taxon>
        <taxon>Bdelloidea</taxon>
        <taxon>Adinetida</taxon>
        <taxon>Adinetidae</taxon>
        <taxon>Adineta</taxon>
    </lineage>
</organism>
<dbReference type="PANTHER" id="PTHR43313:SF50">
    <property type="entry name" value="GH26015P"/>
    <property type="match status" value="1"/>
</dbReference>
<dbReference type="Proteomes" id="UP000663845">
    <property type="component" value="Unassembled WGS sequence"/>
</dbReference>
<proteinExistence type="predicted"/>
<evidence type="ECO:0000313" key="5">
    <source>
        <dbReference type="Proteomes" id="UP000663845"/>
    </source>
</evidence>
<protein>
    <submittedName>
        <fullName evidence="4">Uncharacterized protein</fullName>
    </submittedName>
</protein>
<dbReference type="PANTHER" id="PTHR43313">
    <property type="entry name" value="SHORT-CHAIN DEHYDROGENASE/REDUCTASE FAMILY 9C"/>
    <property type="match status" value="1"/>
</dbReference>
<evidence type="ECO:0000313" key="4">
    <source>
        <dbReference type="EMBL" id="CAF0990160.1"/>
    </source>
</evidence>
<dbReference type="Gene3D" id="2.120.10.30">
    <property type="entry name" value="TolB, C-terminal domain"/>
    <property type="match status" value="1"/>
</dbReference>
<dbReference type="InterPro" id="IPR011042">
    <property type="entry name" value="6-blade_b-propeller_TolB-like"/>
</dbReference>
<dbReference type="GO" id="GO:0008202">
    <property type="term" value="P:steroid metabolic process"/>
    <property type="evidence" value="ECO:0007669"/>
    <property type="project" value="TreeGrafter"/>
</dbReference>
<dbReference type="InterPro" id="IPR036291">
    <property type="entry name" value="NAD(P)-bd_dom_sf"/>
</dbReference>
<dbReference type="SUPFAM" id="SSF51735">
    <property type="entry name" value="NAD(P)-binding Rossmann-fold domains"/>
    <property type="match status" value="1"/>
</dbReference>
<accession>A0A814G0U6</accession>
<dbReference type="PROSITE" id="PS51125">
    <property type="entry name" value="NHL"/>
    <property type="match status" value="1"/>
</dbReference>
<comment type="caution">
    <text evidence="4">The sequence shown here is derived from an EMBL/GenBank/DDBJ whole genome shotgun (WGS) entry which is preliminary data.</text>
</comment>
<name>A0A814G0U6_9BILA</name>
<dbReference type="PRINTS" id="PR00080">
    <property type="entry name" value="SDRFAMILY"/>
</dbReference>
<dbReference type="Pfam" id="PF00106">
    <property type="entry name" value="adh_short"/>
    <property type="match status" value="1"/>
</dbReference>
<evidence type="ECO:0000256" key="3">
    <source>
        <dbReference type="SAM" id="Phobius"/>
    </source>
</evidence>
<keyword evidence="3" id="KW-1133">Transmembrane helix</keyword>
<keyword evidence="3" id="KW-0472">Membrane</keyword>
<dbReference type="InterPro" id="IPR001258">
    <property type="entry name" value="NHL_repeat"/>
</dbReference>
<dbReference type="CDD" id="cd05819">
    <property type="entry name" value="NHL"/>
    <property type="match status" value="1"/>
</dbReference>
<dbReference type="Gene3D" id="2.40.10.500">
    <property type="match status" value="1"/>
</dbReference>
<dbReference type="InterPro" id="IPR002347">
    <property type="entry name" value="SDR_fam"/>
</dbReference>
<dbReference type="Pfam" id="PF01436">
    <property type="entry name" value="NHL"/>
    <property type="match status" value="1"/>
</dbReference>
<feature type="transmembrane region" description="Helical" evidence="3">
    <location>
        <begin position="508"/>
        <end position="529"/>
    </location>
</feature>
<sequence>MFVTINHDIYIDNSLENGRVDKWISETETWVTVMYVKSQCYGLFVDINNTLYCSLIHEHKVVKRWLDNDDINTLTTVVDTGKYGPSSNILNEPHGIFVDTNFDLYVADARNNRIQLFPLGDLNGKTVAGDGSTDITIKLYHPSGIILDGDKYLFIVDRDRHRIIGSDMNGFRCLVGCSCSPGSTSDHLHYPFILSFDIVGNIFVTDTFNNRIQKFILLTNSTNFTNVTNSSINYRLYQHLYLSKDINPNGKYVLITGCDTGFGHTLAIELDKQGFNVFAGIYNQENQISFQNKLSSRAIVFHLDITQASHIDAAYKLVKEKTNTLHALVNNAGIDQDCLIDWITLDFMRKMMEVNFFGHVSMTKTFLPLLITKQDSRVVNLCSAAGYMVAPTMSSYCASKFAFEAFSDCLRREMHAWKLHVSIIEPGYMRTPIVEGHVETMKKLWNELPVDTKDRWGEDYLNNIVNKRSNNLFIYLAENPMKVVRALQHAVTNTHPNIRYRPGWQSSLIFFPLSMLPAWFADFILYYGLGANVTPAGVYKQAKE</sequence>
<dbReference type="AlphaFoldDB" id="A0A814G0U6"/>
<dbReference type="PRINTS" id="PR00081">
    <property type="entry name" value="GDHRDH"/>
</dbReference>
<keyword evidence="1" id="KW-0677">Repeat</keyword>
<evidence type="ECO:0000256" key="2">
    <source>
        <dbReference type="PROSITE-ProRule" id="PRU00504"/>
    </source>
</evidence>
<dbReference type="EMBL" id="CAJNOG010000133">
    <property type="protein sequence ID" value="CAF0990160.1"/>
    <property type="molecule type" value="Genomic_DNA"/>
</dbReference>
<gene>
    <name evidence="4" type="ORF">JYZ213_LOCUS15415</name>
</gene>
<dbReference type="Gene3D" id="3.40.50.720">
    <property type="entry name" value="NAD(P)-binding Rossmann-like Domain"/>
    <property type="match status" value="1"/>
</dbReference>
<dbReference type="GO" id="GO:0016491">
    <property type="term" value="F:oxidoreductase activity"/>
    <property type="evidence" value="ECO:0007669"/>
    <property type="project" value="TreeGrafter"/>
</dbReference>
<dbReference type="SUPFAM" id="SSF101898">
    <property type="entry name" value="NHL repeat"/>
    <property type="match status" value="1"/>
</dbReference>
<keyword evidence="3" id="KW-0812">Transmembrane</keyword>
<reference evidence="4" key="1">
    <citation type="submission" date="2021-02" db="EMBL/GenBank/DDBJ databases">
        <authorList>
            <person name="Nowell W R."/>
        </authorList>
    </citation>
    <scope>NUCLEOTIDE SEQUENCE</scope>
</reference>